<organism evidence="2 3">
    <name type="scientific">Gangjinia marincola</name>
    <dbReference type="NCBI Taxonomy" id="578463"/>
    <lineage>
        <taxon>Bacteria</taxon>
        <taxon>Pseudomonadati</taxon>
        <taxon>Bacteroidota</taxon>
        <taxon>Flavobacteriia</taxon>
        <taxon>Flavobacteriales</taxon>
        <taxon>Flavobacteriaceae</taxon>
        <taxon>Gangjinia</taxon>
    </lineage>
</organism>
<comment type="caution">
    <text evidence="2">The sequence shown here is derived from an EMBL/GenBank/DDBJ whole genome shotgun (WGS) entry which is preliminary data.</text>
</comment>
<reference evidence="2 3" key="1">
    <citation type="journal article" date="2019" name="Int. J. Syst. Evol. Microbiol.">
        <title>The Global Catalogue of Microorganisms (GCM) 10K type strain sequencing project: providing services to taxonomists for standard genome sequencing and annotation.</title>
        <authorList>
            <consortium name="The Broad Institute Genomics Platform"/>
            <consortium name="The Broad Institute Genome Sequencing Center for Infectious Disease"/>
            <person name="Wu L."/>
            <person name="Ma J."/>
        </authorList>
    </citation>
    <scope>NUCLEOTIDE SEQUENCE [LARGE SCALE GENOMIC DNA]</scope>
    <source>
        <strain evidence="2 3">JCM 16082</strain>
    </source>
</reference>
<keyword evidence="3" id="KW-1185">Reference proteome</keyword>
<dbReference type="Pfam" id="PF06283">
    <property type="entry name" value="ThuA"/>
    <property type="match status" value="1"/>
</dbReference>
<evidence type="ECO:0000259" key="1">
    <source>
        <dbReference type="Pfam" id="PF06283"/>
    </source>
</evidence>
<evidence type="ECO:0000313" key="2">
    <source>
        <dbReference type="EMBL" id="GAA0871412.1"/>
    </source>
</evidence>
<dbReference type="Gene3D" id="3.40.50.880">
    <property type="match status" value="1"/>
</dbReference>
<sequence length="199" mass="21848">MNSVQATANTSIGNPPSDINQDWLALLLPTQANDDLSILIYHETNGFRHSSINVGIDMINEFGDDLGWTVSDSQNSSVFNSVNLKNTDVVVWLNTSGNDLRTGAEQDAFENFIQNGGGFVGVHPITDTYRDTSCPSYNNLVGEIAQTSTNHTSNNFNATMTVLTSRHTVDHLVDTWNEMKSIITGNSIEDIYLMVTLIC</sequence>
<accession>A0ABN1ME73</accession>
<protein>
    <recommendedName>
        <fullName evidence="1">ThuA-like domain-containing protein</fullName>
    </recommendedName>
</protein>
<dbReference type="RefSeq" id="WP_343763557.1">
    <property type="nucleotide sequence ID" value="NZ_BAAAFG010000002.1"/>
</dbReference>
<proteinExistence type="predicted"/>
<gene>
    <name evidence="2" type="ORF">GCM10009117_05580</name>
</gene>
<name>A0ABN1ME73_9FLAO</name>
<dbReference type="Proteomes" id="UP001500507">
    <property type="component" value="Unassembled WGS sequence"/>
</dbReference>
<dbReference type="PANTHER" id="PTHR40469">
    <property type="entry name" value="SECRETED GLYCOSYL HYDROLASE"/>
    <property type="match status" value="1"/>
</dbReference>
<dbReference type="InterPro" id="IPR029010">
    <property type="entry name" value="ThuA-like"/>
</dbReference>
<evidence type="ECO:0000313" key="3">
    <source>
        <dbReference type="Proteomes" id="UP001500507"/>
    </source>
</evidence>
<dbReference type="InterPro" id="IPR029062">
    <property type="entry name" value="Class_I_gatase-like"/>
</dbReference>
<dbReference type="EMBL" id="BAAAFG010000002">
    <property type="protein sequence ID" value="GAA0871412.1"/>
    <property type="molecule type" value="Genomic_DNA"/>
</dbReference>
<feature type="domain" description="ThuA-like" evidence="1">
    <location>
        <begin position="38"/>
        <end position="176"/>
    </location>
</feature>
<dbReference type="PANTHER" id="PTHR40469:SF2">
    <property type="entry name" value="GALACTOSE-BINDING DOMAIN-LIKE SUPERFAMILY PROTEIN"/>
    <property type="match status" value="1"/>
</dbReference>
<dbReference type="SUPFAM" id="SSF52317">
    <property type="entry name" value="Class I glutamine amidotransferase-like"/>
    <property type="match status" value="1"/>
</dbReference>